<name>A0A1Y2MFJ5_EPING</name>
<dbReference type="InParanoid" id="A0A1Y2MFJ5"/>
<evidence type="ECO:0000313" key="1">
    <source>
        <dbReference type="EMBL" id="OSS54559.1"/>
    </source>
</evidence>
<sequence length="105" mass="11936">MARRQSSRYYTAEHQWRGRWKKSVCKGDSGAAMDGKNCIAMDIKAYADFCQSSTRGPSIALQQRFLRSLCWVDPADVRTWLHVPKVSNNKLVAAQHGRAQPQRTP</sequence>
<proteinExistence type="predicted"/>
<evidence type="ECO:0000313" key="2">
    <source>
        <dbReference type="Proteomes" id="UP000193240"/>
    </source>
</evidence>
<protein>
    <submittedName>
        <fullName evidence="1">Uncharacterized protein</fullName>
    </submittedName>
</protein>
<reference evidence="1 2" key="1">
    <citation type="journal article" date="2017" name="Genome Announc.">
        <title>Genome sequence of the saprophytic ascomycete Epicoccum nigrum ICMP 19927 strain isolated from New Zealand.</title>
        <authorList>
            <person name="Fokin M."/>
            <person name="Fleetwood D."/>
            <person name="Weir B.S."/>
            <person name="Villas-Boas S.G."/>
        </authorList>
    </citation>
    <scope>NUCLEOTIDE SEQUENCE [LARGE SCALE GENOMIC DNA]</scope>
    <source>
        <strain evidence="1 2">ICMP 19927</strain>
    </source>
</reference>
<dbReference type="Proteomes" id="UP000193240">
    <property type="component" value="Unassembled WGS sequence"/>
</dbReference>
<keyword evidence="2" id="KW-1185">Reference proteome</keyword>
<dbReference type="EMBL" id="KZ107838">
    <property type="protein sequence ID" value="OSS54559.1"/>
    <property type="molecule type" value="Genomic_DNA"/>
</dbReference>
<gene>
    <name evidence="1" type="ORF">B5807_00197</name>
</gene>
<accession>A0A1Y2MFJ5</accession>
<dbReference type="AlphaFoldDB" id="A0A1Y2MFJ5"/>
<organism evidence="1 2">
    <name type="scientific">Epicoccum nigrum</name>
    <name type="common">Soil fungus</name>
    <name type="synonym">Epicoccum purpurascens</name>
    <dbReference type="NCBI Taxonomy" id="105696"/>
    <lineage>
        <taxon>Eukaryota</taxon>
        <taxon>Fungi</taxon>
        <taxon>Dikarya</taxon>
        <taxon>Ascomycota</taxon>
        <taxon>Pezizomycotina</taxon>
        <taxon>Dothideomycetes</taxon>
        <taxon>Pleosporomycetidae</taxon>
        <taxon>Pleosporales</taxon>
        <taxon>Pleosporineae</taxon>
        <taxon>Didymellaceae</taxon>
        <taxon>Epicoccum</taxon>
    </lineage>
</organism>